<proteinExistence type="predicted"/>
<gene>
    <name evidence="1" type="ORF">TSPI_00186</name>
</gene>
<organism evidence="1 2">
    <name type="scientific">Trichinella spiralis</name>
    <name type="common">Trichina worm</name>
    <dbReference type="NCBI Taxonomy" id="6334"/>
    <lineage>
        <taxon>Eukaryota</taxon>
        <taxon>Metazoa</taxon>
        <taxon>Ecdysozoa</taxon>
        <taxon>Nematoda</taxon>
        <taxon>Enoplea</taxon>
        <taxon>Dorylaimia</taxon>
        <taxon>Trichinellida</taxon>
        <taxon>Trichinellidae</taxon>
        <taxon>Trichinella</taxon>
    </lineage>
</organism>
<comment type="caution">
    <text evidence="1">The sequence shown here is derived from an EMBL/GenBank/DDBJ whole genome shotgun (WGS) entry which is preliminary data.</text>
</comment>
<reference evidence="1 2" key="1">
    <citation type="submission" date="2024-07" db="EMBL/GenBank/DDBJ databases">
        <title>Enhanced genomic and transcriptomic resources for Trichinella pseudospiralis and T. spiralis underpin the discovery of pronounced molecular differences between stages and species.</title>
        <authorList>
            <person name="Pasi K.K."/>
            <person name="La Rosa G."/>
            <person name="Gomez-Morales M.A."/>
            <person name="Tosini F."/>
            <person name="Sumanam S."/>
            <person name="Young N.D."/>
            <person name="Chang B.C."/>
            <person name="Robin G.B."/>
        </authorList>
    </citation>
    <scope>NUCLEOTIDE SEQUENCE [LARGE SCALE GENOMIC DNA]</scope>
    <source>
        <strain evidence="1">ISS534</strain>
    </source>
</reference>
<accession>A0ABR3L092</accession>
<protein>
    <submittedName>
        <fullName evidence="1">Uncharacterized protein</fullName>
    </submittedName>
</protein>
<evidence type="ECO:0000313" key="2">
    <source>
        <dbReference type="Proteomes" id="UP001558632"/>
    </source>
</evidence>
<keyword evidence="2" id="KW-1185">Reference proteome</keyword>
<dbReference type="Proteomes" id="UP001558632">
    <property type="component" value="Unassembled WGS sequence"/>
</dbReference>
<sequence length="212" mass="23837">MDQSMGEKGGGFLLVGLRNWSVAASFLFSCPHALEYRNTSAHLVGGQYHLVVSPVCSIYWHFFGAFICAHLRYTQSILFVVLSLFRLGERVLGSFPLLAFCCSADSSRHKDADVKLLLLFSATQGRRQHERTLEAHVREFSATTSQKIACGSFREDFSDRRSTSARTACATCFLYKCFFLPLICRRFVLSLTANDNVDDEVALRNEMLPSIQ</sequence>
<dbReference type="EMBL" id="JBEUSY010000106">
    <property type="protein sequence ID" value="KAL1245214.1"/>
    <property type="molecule type" value="Genomic_DNA"/>
</dbReference>
<name>A0ABR3L092_TRISP</name>
<evidence type="ECO:0000313" key="1">
    <source>
        <dbReference type="EMBL" id="KAL1245214.1"/>
    </source>
</evidence>